<protein>
    <recommendedName>
        <fullName evidence="1">DOD-type homing endonuclease domain-containing protein</fullName>
    </recommendedName>
</protein>
<dbReference type="SUPFAM" id="SSF55608">
    <property type="entry name" value="Homing endonucleases"/>
    <property type="match status" value="1"/>
</dbReference>
<dbReference type="GO" id="GO:0004519">
    <property type="term" value="F:endonuclease activity"/>
    <property type="evidence" value="ECO:0007669"/>
    <property type="project" value="InterPro"/>
</dbReference>
<dbReference type="InterPro" id="IPR004042">
    <property type="entry name" value="Intein_endonuc_central"/>
</dbReference>
<dbReference type="GO" id="GO:0016539">
    <property type="term" value="P:intein-mediated protein splicing"/>
    <property type="evidence" value="ECO:0007669"/>
    <property type="project" value="InterPro"/>
</dbReference>
<proteinExistence type="predicted"/>
<name>A0A7T9I293_9ARCH</name>
<dbReference type="Proteomes" id="UP000596004">
    <property type="component" value="Chromosome"/>
</dbReference>
<sequence>MENHTTSIQVKNSFDITQPLTEDLCEFLGAFSGDGFTNVYNGCKYFVGFSGDTRHDLRYYQDIIMPIAKRLFNIQNPYVRIGRKNAMWVTFYSKLLHQMLINRFQMPTGVKFDKVRVPKEVLEAAPEMKAAFIRGCMDTDGCVFFDKRPTYKTNYMRLDLCMYNPVILDEIKEMLSGLGILSQRLANNKHLQITSKENVRKYLAIIGSSNRRHINKILKKYPDFEEWNPIGNYRFLFR</sequence>
<evidence type="ECO:0000259" key="1">
    <source>
        <dbReference type="PROSITE" id="PS50819"/>
    </source>
</evidence>
<dbReference type="Gene3D" id="3.10.28.10">
    <property type="entry name" value="Homing endonucleases"/>
    <property type="match status" value="1"/>
</dbReference>
<dbReference type="PROSITE" id="PS50819">
    <property type="entry name" value="INTEIN_ENDONUCLEASE"/>
    <property type="match status" value="1"/>
</dbReference>
<dbReference type="EMBL" id="CP064981">
    <property type="protein sequence ID" value="QQR92482.1"/>
    <property type="molecule type" value="Genomic_DNA"/>
</dbReference>
<dbReference type="InterPro" id="IPR027434">
    <property type="entry name" value="Homing_endonucl"/>
</dbReference>
<reference evidence="2" key="1">
    <citation type="submission" date="2020-11" db="EMBL/GenBank/DDBJ databases">
        <title>Connecting structure to function with the recovery of over 1000 high-quality activated sludge metagenome-assembled genomes encoding full-length rRNA genes using long-read sequencing.</title>
        <authorList>
            <person name="Singleton C.M."/>
            <person name="Petriglieri F."/>
            <person name="Kristensen J.M."/>
            <person name="Kirkegaard R.H."/>
            <person name="Michaelsen T.Y."/>
            <person name="Andersen M.H."/>
            <person name="Karst S.M."/>
            <person name="Dueholm M.S."/>
            <person name="Nielsen P.H."/>
            <person name="Albertsen M."/>
        </authorList>
    </citation>
    <scope>NUCLEOTIDE SEQUENCE</scope>
    <source>
        <strain evidence="2">Fred_18-Q3-R57-64_BAT3C.431</strain>
    </source>
</reference>
<dbReference type="AlphaFoldDB" id="A0A7T9I293"/>
<dbReference type="InterPro" id="IPR004860">
    <property type="entry name" value="LAGLIDADG_dom"/>
</dbReference>
<feature type="domain" description="DOD-type homing endonuclease" evidence="1">
    <location>
        <begin position="27"/>
        <end position="180"/>
    </location>
</feature>
<evidence type="ECO:0000313" key="2">
    <source>
        <dbReference type="EMBL" id="QQR92482.1"/>
    </source>
</evidence>
<dbReference type="Pfam" id="PF14528">
    <property type="entry name" value="LAGLIDADG_3"/>
    <property type="match status" value="1"/>
</dbReference>
<gene>
    <name evidence="2" type="ORF">IPJ89_05030</name>
</gene>
<dbReference type="InterPro" id="IPR006142">
    <property type="entry name" value="INTEIN"/>
</dbReference>
<dbReference type="PRINTS" id="PR00379">
    <property type="entry name" value="INTEIN"/>
</dbReference>
<accession>A0A7T9I293</accession>
<organism evidence="2">
    <name type="scientific">Candidatus Iainarchaeum sp</name>
    <dbReference type="NCBI Taxonomy" id="3101447"/>
    <lineage>
        <taxon>Archaea</taxon>
        <taxon>Candidatus Iainarchaeota</taxon>
        <taxon>Candidatus Iainarchaeia</taxon>
        <taxon>Candidatus Iainarchaeales</taxon>
        <taxon>Candidatus Iainarchaeaceae</taxon>
        <taxon>Candidatus Iainarchaeum</taxon>
    </lineage>
</organism>